<dbReference type="GO" id="GO:0042256">
    <property type="term" value="P:cytosolic ribosome assembly"/>
    <property type="evidence" value="ECO:0007669"/>
    <property type="project" value="UniProtKB-UniRule"/>
</dbReference>
<name>E8Q6W3_BLOVB</name>
<protein>
    <recommendedName>
        <fullName evidence="2">Ribosomal silencing factor RsfS</fullName>
    </recommendedName>
</protein>
<dbReference type="GO" id="GO:0043023">
    <property type="term" value="F:ribosomal large subunit binding"/>
    <property type="evidence" value="ECO:0007669"/>
    <property type="project" value="TreeGrafter"/>
</dbReference>
<dbReference type="Proteomes" id="UP000007464">
    <property type="component" value="Chromosome"/>
</dbReference>
<dbReference type="Gene3D" id="3.30.460.10">
    <property type="entry name" value="Beta Polymerase, domain 2"/>
    <property type="match status" value="1"/>
</dbReference>
<gene>
    <name evidence="3" type="primary">ybeB</name>
    <name evidence="2" type="synonym">rsfS</name>
    <name evidence="3" type="ordered locus">BVAF_313</name>
</gene>
<dbReference type="SUPFAM" id="SSF81301">
    <property type="entry name" value="Nucleotidyltransferase"/>
    <property type="match status" value="1"/>
</dbReference>
<dbReference type="GO" id="GO:0090071">
    <property type="term" value="P:negative regulation of ribosome biogenesis"/>
    <property type="evidence" value="ECO:0007669"/>
    <property type="project" value="UniProtKB-UniRule"/>
</dbReference>
<comment type="similarity">
    <text evidence="1 2">Belongs to the Iojap/RsfS family.</text>
</comment>
<dbReference type="GO" id="GO:0005737">
    <property type="term" value="C:cytoplasm"/>
    <property type="evidence" value="ECO:0007669"/>
    <property type="project" value="UniProtKB-SubCell"/>
</dbReference>
<keyword evidence="2" id="KW-0963">Cytoplasm</keyword>
<accession>E8Q6W3</accession>
<dbReference type="InterPro" id="IPR004394">
    <property type="entry name" value="Iojap/RsfS/C7orf30"/>
</dbReference>
<dbReference type="PANTHER" id="PTHR21043:SF0">
    <property type="entry name" value="MITOCHONDRIAL ASSEMBLY OF RIBOSOMAL LARGE SUBUNIT PROTEIN 1"/>
    <property type="match status" value="1"/>
</dbReference>
<sequence>MKFDILKQLILNCIEDLKGQNIVCLNINTDKYKYSITNLMIFCTGQSSRHVVSIAQNILKKLRQTSFHKFYGIEGVECGEWVLVDLGDIIIHIMKSEIRKLYELEKLWN</sequence>
<evidence type="ECO:0000313" key="3">
    <source>
        <dbReference type="EMBL" id="ADV33710.1"/>
    </source>
</evidence>
<comment type="function">
    <text evidence="2">Functions as a ribosomal silencing factor. Interacts with ribosomal protein uL14 (rplN), blocking formation of intersubunit bridge B8. Prevents association of the 30S and 50S ribosomal subunits and the formation of functional ribosomes, thus repressing translation.</text>
</comment>
<dbReference type="Pfam" id="PF02410">
    <property type="entry name" value="RsfS"/>
    <property type="match status" value="1"/>
</dbReference>
<evidence type="ECO:0000313" key="4">
    <source>
        <dbReference type="Proteomes" id="UP000007464"/>
    </source>
</evidence>
<keyword evidence="2" id="KW-0678">Repressor</keyword>
<dbReference type="EMBL" id="CP002189">
    <property type="protein sequence ID" value="ADV33710.1"/>
    <property type="molecule type" value="Genomic_DNA"/>
</dbReference>
<dbReference type="NCBIfam" id="TIGR00090">
    <property type="entry name" value="rsfS_iojap_ybeB"/>
    <property type="match status" value="1"/>
</dbReference>
<dbReference type="KEGG" id="bva:BVAF_313"/>
<proteinExistence type="inferred from homology"/>
<comment type="subunit">
    <text evidence="2">Interacts with ribosomal protein uL14 (rplN).</text>
</comment>
<dbReference type="InterPro" id="IPR043519">
    <property type="entry name" value="NT_sf"/>
</dbReference>
<dbReference type="HAMAP" id="MF_01477">
    <property type="entry name" value="Iojap_RsfS"/>
    <property type="match status" value="1"/>
</dbReference>
<keyword evidence="4" id="KW-1185">Reference proteome</keyword>
<dbReference type="PANTHER" id="PTHR21043">
    <property type="entry name" value="IOJAP SUPERFAMILY ORTHOLOG"/>
    <property type="match status" value="1"/>
</dbReference>
<dbReference type="RefSeq" id="WP_013516635.1">
    <property type="nucleotide sequence ID" value="NC_014909.2"/>
</dbReference>
<evidence type="ECO:0000256" key="1">
    <source>
        <dbReference type="ARBA" id="ARBA00010574"/>
    </source>
</evidence>
<dbReference type="STRING" id="859654.BVAF_313"/>
<comment type="subcellular location">
    <subcellularLocation>
        <location evidence="2">Cytoplasm</location>
    </subcellularLocation>
</comment>
<reference evidence="3 4" key="1">
    <citation type="journal article" date="2010" name="BMC Genomics">
        <title>Unprecedented loss of ammonia assimilation capability in a urease-encoding bacterial mutualist.</title>
        <authorList>
            <person name="Williams L.E."/>
            <person name="Wernegreen J.J."/>
        </authorList>
    </citation>
    <scope>NUCLEOTIDE SEQUENCE [LARGE SCALE GENOMIC DNA]</scope>
    <source>
        <strain evidence="3 4">BVAF</strain>
    </source>
</reference>
<keyword evidence="2" id="KW-0810">Translation regulation</keyword>
<dbReference type="AlphaFoldDB" id="E8Q6W3"/>
<dbReference type="HOGENOM" id="CLU_092688_6_1_6"/>
<dbReference type="GO" id="GO:0017148">
    <property type="term" value="P:negative regulation of translation"/>
    <property type="evidence" value="ECO:0007669"/>
    <property type="project" value="UniProtKB-UniRule"/>
</dbReference>
<organism evidence="3 4">
    <name type="scientific">Blochmanniella vafra (strain BVAF)</name>
    <dbReference type="NCBI Taxonomy" id="859654"/>
    <lineage>
        <taxon>Bacteria</taxon>
        <taxon>Pseudomonadati</taxon>
        <taxon>Pseudomonadota</taxon>
        <taxon>Gammaproteobacteria</taxon>
        <taxon>Enterobacterales</taxon>
        <taxon>Enterobacteriaceae</taxon>
        <taxon>ant endosymbionts</taxon>
        <taxon>Candidatus Blochmanniella</taxon>
    </lineage>
</organism>
<evidence type="ECO:0000256" key="2">
    <source>
        <dbReference type="HAMAP-Rule" id="MF_01477"/>
    </source>
</evidence>